<dbReference type="EMBL" id="JAATOP010000014">
    <property type="protein sequence ID" value="NIY73829.1"/>
    <property type="molecule type" value="Genomic_DNA"/>
</dbReference>
<protein>
    <submittedName>
        <fullName evidence="1">Biopolymer transporter Tol</fullName>
    </submittedName>
</protein>
<comment type="caution">
    <text evidence="1">The sequence shown here is derived from an EMBL/GenBank/DDBJ whole genome shotgun (WGS) entry which is preliminary data.</text>
</comment>
<gene>
    <name evidence="1" type="ORF">HCZ30_15470</name>
</gene>
<proteinExistence type="predicted"/>
<dbReference type="PANTHER" id="PTHR36842:SF1">
    <property type="entry name" value="PROTEIN TOLB"/>
    <property type="match status" value="1"/>
</dbReference>
<organism evidence="1 2">
    <name type="scientific">Marivivens donghaensis</name>
    <dbReference type="NCBI Taxonomy" id="1699413"/>
    <lineage>
        <taxon>Bacteria</taxon>
        <taxon>Pseudomonadati</taxon>
        <taxon>Pseudomonadota</taxon>
        <taxon>Alphaproteobacteria</taxon>
        <taxon>Rhodobacterales</taxon>
        <taxon>Paracoccaceae</taxon>
        <taxon>Marivivens group</taxon>
        <taxon>Marivivens</taxon>
    </lineage>
</organism>
<evidence type="ECO:0000313" key="1">
    <source>
        <dbReference type="EMBL" id="NIY73829.1"/>
    </source>
</evidence>
<dbReference type="Gene3D" id="2.120.10.30">
    <property type="entry name" value="TolB, C-terminal domain"/>
    <property type="match status" value="1"/>
</dbReference>
<dbReference type="InterPro" id="IPR011042">
    <property type="entry name" value="6-blade_b-propeller_TolB-like"/>
</dbReference>
<dbReference type="SUPFAM" id="SSF82171">
    <property type="entry name" value="DPP6 N-terminal domain-like"/>
    <property type="match status" value="1"/>
</dbReference>
<dbReference type="PANTHER" id="PTHR36842">
    <property type="entry name" value="PROTEIN TOLB HOMOLOG"/>
    <property type="match status" value="1"/>
</dbReference>
<accession>A0ABX0W0L8</accession>
<dbReference type="RefSeq" id="WP_167639215.1">
    <property type="nucleotide sequence ID" value="NZ_JAATOP010000014.1"/>
</dbReference>
<keyword evidence="2" id="KW-1185">Reference proteome</keyword>
<sequence length="294" mass="32422">MLRPNAKTRRLRDDLICELVIIDSDSGETEILYDSTALIEAPNWSPCGKWIVYNADGRLWRMAADGSQGPLRIDTGDVQDWNNDHVISVDGRTIYGSVNDGHIYAVPFEGGAPRRVTEDRGWNYYLHGVGADENLAYVALEFSPPVTRVHLLGAEDVQLTDGAYPVDGPEFSPDGKHVWYNGEAPERVAGHAQIYRMDRDGGNVVQMTGGERVNWFPHVSPDGTKVSYISYPAGTLGHPADKDVQIRLMDIDGTNDRLLDSFNGGQGTINVNSWAPDSRRFAYVRYPSAVGSAP</sequence>
<evidence type="ECO:0000313" key="2">
    <source>
        <dbReference type="Proteomes" id="UP000709466"/>
    </source>
</evidence>
<dbReference type="Proteomes" id="UP000709466">
    <property type="component" value="Unassembled WGS sequence"/>
</dbReference>
<reference evidence="1 2" key="1">
    <citation type="submission" date="2020-03" db="EMBL/GenBank/DDBJ databases">
        <title>Bacterial isolates of synthetic phycosphere.</title>
        <authorList>
            <person name="Fu H."/>
            <person name="Moran M.A."/>
        </authorList>
    </citation>
    <scope>NUCLEOTIDE SEQUENCE [LARGE SCALE GENOMIC DNA]</scope>
    <source>
        <strain evidence="1 2">HF1</strain>
    </source>
</reference>
<name>A0ABX0W0L8_9RHOB</name>